<dbReference type="AlphaFoldDB" id="A0A6L9VYZ0"/>
<protein>
    <submittedName>
        <fullName evidence="1">Uncharacterized protein</fullName>
    </submittedName>
</protein>
<dbReference type="Proteomes" id="UP000479241">
    <property type="component" value="Unassembled WGS sequence"/>
</dbReference>
<comment type="caution">
    <text evidence="1">The sequence shown here is derived from an EMBL/GenBank/DDBJ whole genome shotgun (WGS) entry which is preliminary data.</text>
</comment>
<evidence type="ECO:0000313" key="1">
    <source>
        <dbReference type="EMBL" id="NEK84993.1"/>
    </source>
</evidence>
<sequence length="93" mass="10082">MESYAPEQETYWVVQPLVDAGLRLEEIRDLVGRLGFEAVVSDSRSLDAAASSLVLDQPADVRAAWVETINRMITAPRPAPDAGPPPFRPAPPA</sequence>
<gene>
    <name evidence="1" type="ORF">GCU60_04350</name>
</gene>
<dbReference type="EMBL" id="JAAGWG010000006">
    <property type="protein sequence ID" value="NEK84993.1"/>
    <property type="molecule type" value="Genomic_DNA"/>
</dbReference>
<dbReference type="RefSeq" id="WP_163202602.1">
    <property type="nucleotide sequence ID" value="NZ_JAAGWG010000006.1"/>
</dbReference>
<proteinExistence type="predicted"/>
<accession>A0A6L9VYZ0</accession>
<name>A0A6L9VYZ0_9ACTN</name>
<organism evidence="1 2">
    <name type="scientific">Blastococcus saxobsidens</name>
    <dbReference type="NCBI Taxonomy" id="138336"/>
    <lineage>
        <taxon>Bacteria</taxon>
        <taxon>Bacillati</taxon>
        <taxon>Actinomycetota</taxon>
        <taxon>Actinomycetes</taxon>
        <taxon>Geodermatophilales</taxon>
        <taxon>Geodermatophilaceae</taxon>
        <taxon>Blastococcus</taxon>
    </lineage>
</organism>
<reference evidence="1 2" key="1">
    <citation type="submission" date="2019-12" db="EMBL/GenBank/DDBJ databases">
        <title>the WGS of Blastococcus saxobsidens 67B17.</title>
        <authorList>
            <person name="Jiang Z."/>
        </authorList>
    </citation>
    <scope>NUCLEOTIDE SEQUENCE [LARGE SCALE GENOMIC DNA]</scope>
    <source>
        <strain evidence="1 2">67B17</strain>
    </source>
</reference>
<evidence type="ECO:0000313" key="2">
    <source>
        <dbReference type="Proteomes" id="UP000479241"/>
    </source>
</evidence>